<keyword evidence="5" id="KW-1003">Cell membrane</keyword>
<dbReference type="AlphaFoldDB" id="A0A4V6IL30"/>
<reference evidence="13 14" key="1">
    <citation type="submission" date="2019-03" db="EMBL/GenBank/DDBJ databases">
        <authorList>
            <person name="Nijsse B."/>
        </authorList>
    </citation>
    <scope>NUCLEOTIDE SEQUENCE [LARGE SCALE GENOMIC DNA]</scope>
    <source>
        <strain evidence="13">Desulfoluna butyratoxydans MSL71</strain>
    </source>
</reference>
<dbReference type="PIRSF" id="PIRSF003161">
    <property type="entry name" value="FliG"/>
    <property type="match status" value="1"/>
</dbReference>
<evidence type="ECO:0000256" key="6">
    <source>
        <dbReference type="ARBA" id="ARBA00022500"/>
    </source>
</evidence>
<feature type="domain" description="Flagellar motor switch protein FliG middle" evidence="11">
    <location>
        <begin position="126"/>
        <end position="196"/>
    </location>
</feature>
<dbReference type="Pfam" id="PF14842">
    <property type="entry name" value="FliG_N"/>
    <property type="match status" value="1"/>
</dbReference>
<dbReference type="InterPro" id="IPR023087">
    <property type="entry name" value="Flg_Motor_Flig_C"/>
</dbReference>
<evidence type="ECO:0000256" key="9">
    <source>
        <dbReference type="ARBA" id="ARBA00023143"/>
    </source>
</evidence>
<dbReference type="InterPro" id="IPR032779">
    <property type="entry name" value="FliG_M"/>
</dbReference>
<dbReference type="Pfam" id="PF01706">
    <property type="entry name" value="FliG_C"/>
    <property type="match status" value="1"/>
</dbReference>
<evidence type="ECO:0000313" key="13">
    <source>
        <dbReference type="EMBL" id="VFQ43518.1"/>
    </source>
</evidence>
<evidence type="ECO:0000256" key="3">
    <source>
        <dbReference type="ARBA" id="ARBA00010299"/>
    </source>
</evidence>
<evidence type="ECO:0000256" key="5">
    <source>
        <dbReference type="ARBA" id="ARBA00022475"/>
    </source>
</evidence>
<keyword evidence="8" id="KW-0472">Membrane</keyword>
<sequence>MPAENAQKGDKAMTGPMKAAIFLLSLGEGRAAEVFKKLNDAEIRLVATTMTQIREILPEDLAAVANEFIELFEGDTKLMVESGDFLRNVIKNTLPADRAEEILKEIEALQRDKPFGWSRDVNVASLSTALLLEHPQTIAMIMAHLPPDIAADVLISFPEEMKGDVALRVARIGQIPEEIVRDVDGALKDELKNMVSSGGKVGGLQVLVDIIGGVDKATEDTVMEMIEEEDMEMAMNVRDMMFVFEDLVGVDDRGMREVLKRVEGAQLTIALKTASEDMKNKILGNLSSRAAEMILEDLEVMGPVKLSEVEGAQQAVVQAAKDLEAEGTITLAGKGKDDILV</sequence>
<dbReference type="GO" id="GO:0005886">
    <property type="term" value="C:plasma membrane"/>
    <property type="evidence" value="ECO:0007669"/>
    <property type="project" value="UniProtKB-SubCell"/>
</dbReference>
<dbReference type="Proteomes" id="UP000507962">
    <property type="component" value="Unassembled WGS sequence"/>
</dbReference>
<gene>
    <name evidence="13" type="ORF">MSL71_11530</name>
</gene>
<dbReference type="Pfam" id="PF14841">
    <property type="entry name" value="FliG_M"/>
    <property type="match status" value="1"/>
</dbReference>
<evidence type="ECO:0000259" key="11">
    <source>
        <dbReference type="Pfam" id="PF14841"/>
    </source>
</evidence>
<evidence type="ECO:0000259" key="10">
    <source>
        <dbReference type="Pfam" id="PF01706"/>
    </source>
</evidence>
<evidence type="ECO:0000256" key="1">
    <source>
        <dbReference type="ARBA" id="ARBA00004117"/>
    </source>
</evidence>
<feature type="domain" description="Flagellar motor switch protein FliG N-terminal" evidence="12">
    <location>
        <begin position="13"/>
        <end position="115"/>
    </location>
</feature>
<dbReference type="GO" id="GO:0003774">
    <property type="term" value="F:cytoskeletal motor activity"/>
    <property type="evidence" value="ECO:0007669"/>
    <property type="project" value="InterPro"/>
</dbReference>
<protein>
    <recommendedName>
        <fullName evidence="4">Flagellar motor switch protein FliG</fullName>
    </recommendedName>
</protein>
<dbReference type="PANTHER" id="PTHR30534">
    <property type="entry name" value="FLAGELLAR MOTOR SWITCH PROTEIN FLIG"/>
    <property type="match status" value="1"/>
</dbReference>
<dbReference type="PANTHER" id="PTHR30534:SF0">
    <property type="entry name" value="FLAGELLAR MOTOR SWITCH PROTEIN FLIG"/>
    <property type="match status" value="1"/>
</dbReference>
<dbReference type="InterPro" id="IPR011002">
    <property type="entry name" value="FliG_a-hlx"/>
</dbReference>
<dbReference type="NCBIfam" id="TIGR00207">
    <property type="entry name" value="fliG"/>
    <property type="match status" value="1"/>
</dbReference>
<dbReference type="InterPro" id="IPR000090">
    <property type="entry name" value="Flg_Motor_Flig"/>
</dbReference>
<dbReference type="GO" id="GO:0006935">
    <property type="term" value="P:chemotaxis"/>
    <property type="evidence" value="ECO:0007669"/>
    <property type="project" value="UniProtKB-KW"/>
</dbReference>
<dbReference type="RefSeq" id="WP_180137723.1">
    <property type="nucleotide sequence ID" value="NZ_CAADHO010000002.1"/>
</dbReference>
<keyword evidence="6" id="KW-0145">Chemotaxis</keyword>
<dbReference type="GO" id="GO:0009425">
    <property type="term" value="C:bacterial-type flagellum basal body"/>
    <property type="evidence" value="ECO:0007669"/>
    <property type="project" value="UniProtKB-SubCell"/>
</dbReference>
<dbReference type="InterPro" id="IPR028263">
    <property type="entry name" value="FliG_N"/>
</dbReference>
<dbReference type="SUPFAM" id="SSF48029">
    <property type="entry name" value="FliG"/>
    <property type="match status" value="2"/>
</dbReference>
<evidence type="ECO:0000256" key="8">
    <source>
        <dbReference type="ARBA" id="ARBA00023136"/>
    </source>
</evidence>
<keyword evidence="14" id="KW-1185">Reference proteome</keyword>
<evidence type="ECO:0000259" key="12">
    <source>
        <dbReference type="Pfam" id="PF14842"/>
    </source>
</evidence>
<evidence type="ECO:0000256" key="2">
    <source>
        <dbReference type="ARBA" id="ARBA00004413"/>
    </source>
</evidence>
<dbReference type="EMBL" id="CAADHO010000002">
    <property type="protein sequence ID" value="VFQ43518.1"/>
    <property type="molecule type" value="Genomic_DNA"/>
</dbReference>
<proteinExistence type="inferred from homology"/>
<comment type="similarity">
    <text evidence="3">Belongs to the FliG family.</text>
</comment>
<dbReference type="Gene3D" id="1.10.220.30">
    <property type="match status" value="3"/>
</dbReference>
<keyword evidence="7" id="KW-0283">Flagellar rotation</keyword>
<evidence type="ECO:0000256" key="7">
    <source>
        <dbReference type="ARBA" id="ARBA00022779"/>
    </source>
</evidence>
<feature type="domain" description="Flagellar motor switch protein FliG C-terminal" evidence="10">
    <location>
        <begin position="225"/>
        <end position="331"/>
    </location>
</feature>
<keyword evidence="13" id="KW-0282">Flagellum</keyword>
<accession>A0A4V6IL30</accession>
<dbReference type="PRINTS" id="PR00954">
    <property type="entry name" value="FLGMOTORFLIG"/>
</dbReference>
<organism evidence="13 14">
    <name type="scientific">Desulfoluna butyratoxydans</name>
    <dbReference type="NCBI Taxonomy" id="231438"/>
    <lineage>
        <taxon>Bacteria</taxon>
        <taxon>Pseudomonadati</taxon>
        <taxon>Thermodesulfobacteriota</taxon>
        <taxon>Desulfobacteria</taxon>
        <taxon>Desulfobacterales</taxon>
        <taxon>Desulfolunaceae</taxon>
        <taxon>Desulfoluna</taxon>
    </lineage>
</organism>
<keyword evidence="13" id="KW-0969">Cilium</keyword>
<keyword evidence="13" id="KW-0966">Cell projection</keyword>
<evidence type="ECO:0000256" key="4">
    <source>
        <dbReference type="ARBA" id="ARBA00021870"/>
    </source>
</evidence>
<name>A0A4V6IL30_9BACT</name>
<keyword evidence="9" id="KW-0975">Bacterial flagellum</keyword>
<dbReference type="GO" id="GO:0071973">
    <property type="term" value="P:bacterial-type flagellum-dependent cell motility"/>
    <property type="evidence" value="ECO:0007669"/>
    <property type="project" value="InterPro"/>
</dbReference>
<evidence type="ECO:0000313" key="14">
    <source>
        <dbReference type="Proteomes" id="UP000507962"/>
    </source>
</evidence>
<comment type="subcellular location">
    <subcellularLocation>
        <location evidence="1">Bacterial flagellum basal body</location>
    </subcellularLocation>
    <subcellularLocation>
        <location evidence="2">Cell membrane</location>
        <topology evidence="2">Peripheral membrane protein</topology>
        <orientation evidence="2">Cytoplasmic side</orientation>
    </subcellularLocation>
</comment>